<dbReference type="Pfam" id="PF24601">
    <property type="entry name" value="TPR_DOP1"/>
    <property type="match status" value="1"/>
</dbReference>
<evidence type="ECO:0000259" key="7">
    <source>
        <dbReference type="Pfam" id="PF24601"/>
    </source>
</evidence>
<dbReference type="EMBL" id="GEEE01017744">
    <property type="protein sequence ID" value="JAP45481.1"/>
    <property type="molecule type" value="Transcribed_RNA"/>
</dbReference>
<dbReference type="GO" id="GO:0005802">
    <property type="term" value="C:trans-Golgi network"/>
    <property type="evidence" value="ECO:0007669"/>
    <property type="project" value="TreeGrafter"/>
</dbReference>
<sequence>TKQSLFGQKSKPVCLKSSQNYRLICGYCERMSKKDSYKSEGKYRAYTASIEKCLKAFEYSSEWADLIASLGRLIKLIQQNSRYSDIPKKRLLGKRLSQCLHPALPAGVHCKTLECFDLIFRIMGTKSLAKDVAIYGTALFGLLGPSAMTVKPPLFDIFEIYFLPLGHRLRPAFLGLLQGLLPGLEEGAEFFDRGTAMMDHFCLAVGSEFFYTSLWQVLANAPSIRHYGTAFILSHFNKRKSISSQAFLFGESKPIFLNSIRCLLSDNVVLVQRDILDFLILALPVHVATASQAENRQHPLDITPDEMSSVVCSALSVLLRRDASLNRRLFLWLLGGQIVESPDLADDLRSQSMTVARLALTSDPTNSGTVAQGETDSAVQARYFKTYCRDLVIHALRCILRSSLLSVQENAAQARVASSRPFRLMAGLLDRSEVGSLVVEHVLMDFLYFTLEMYNQLASLSSTDGSASEKWIVSKEVQLPNSVRYLLLEHEANQRLPASAKDKGSRCRRSSSSTNTPAAAFDDAASRSQGSKTVGSVANAGTVASSGGARLVLQDEFMRVADVFFANLESAFLWRFVQTEFTLLLRHSAEEKGVRRTVPSDIQTDVQLPFVPSHPVNLRTWSQVVQFLLQQLPIDTYPEVLGHFIPELASRLTRIVIDRLNQHAGSATQEIPLTELSDILALLTDLIRHIQGHVVNMFDYSVVELSRASQGSTAPSVRSPTDQQHHRDFRLIASTVGDVRRALGAFCRHVLGVKLDDVKELLSSLNRHNCPSLVDLNTTFFTSLHCCALEEDKVGSRRAVLIDLFAQFCRLVVDMCNFPLAQVSDASAMPQSDAAGSPSSLDELLCSEGSFDPKTHEFLLPEWLSHLVAISTFANNFDLKAISMLTLLDLIHASSSIHGWSSSASSHHANLLLLPVLSSTVLHHLAHELLFFPLAGVSLWFFLDSASPTHFDDAACLLLRIQSLAPTTLHVRRPKSSPRTSPSTAVTSTDSVVPFWLDTEMPCSNIVEDFFLSQMLSPDPQIRAESHDRFALLWHLLRAQSMNNTRLGINGGSQSPSGTPSWRRSAMGLPSLDDTPIGCRGPISANRLHRAAFDKCILVLLDNLDENTQCAISRESLFDRRSETTAKPVDSTTKSPRCCSPLTATPVDNLASVLRQKTHEWLSRALLTGQIGCVLAPLLAALLHPATAKVSLVALHNHKRALLKTKAREERRLARRRQRALGARPAAKPQQQRRKEKPKAPSPDSTTAPEAGEQKEQETGLTAEWQIVTVTESGTAVADFNNDLVDADTDTESDTDREIAEEERRIYAVSGGPGGEVVYHRRRSVDTEAAAAASNGYAKGSKGHKKHDVFAEEYKPIDVMTSLQTGDNDHDGRDRNNSTPDELRRSFIRDKLRCQALLGELLSRDTKASGNSLEMPVVSSSSSPEQRYMMTADFLSQFPFLVLPLHQHLLVYLHKFDCNQVLYALSRIRAILKTDLADQFLLVLAATPTAHQRESSTTSPKPSQCLSKFVFCNFPPICGTSLPDLLARHRRSLLGGDFSAQSTLEETTYIQQQAFPSLLDVLIYACVQCMSAVLPRTMKINGVECKSDTSGDQSGSSDSASSSAKTVSDSEVHAVLHIRLLAAEVLNHITKALSSLDTHSTEATKNASRPGQSEKKPKLEKLFASANDSHWWINTVLQRTSLPQATLHSLGVCIEFAHIRQSRFRALPPTALSRLPVCLHLLAANDYACTCSDSVFKTHMETLLDLTRNLLQLTDETPVWTTHRHGGSKSLNSRRSSVSSPIKRVGALATGHVWPWDKFAMPEGTFQLKHITRLLNALPPFFRQEPLLLSLCMSRFQQVPACLAAQGILFSALRLGLSSAAPSSARTPNQPGALLLPLNAFDLSAAPLYEIPSHPELHPIWFRFILNSLSYWGSGAPLLVHTVISQLSAALTYIAVPFADCATPDVPLDFLSSLSEERTPVIPPDYTLQVLACLQGISHALLLPLGTSKATLARSFGAAASTIHSNSGVALSTVAATENKALELRRCASAPGTPAYSGTQVFGLMDVATGVHEIAAALSTFETAAGGKATVSAEPLGVRLHRFIQRCSTTMDEMFNEDTFVAGGVRYDELLFSYIAFQDLVSSDVLDVANSSPPTSSPLVLARAELAHVFPHLLRSVADLWFALNQSENLRSVVDIADCTGKSAIDSSATGSSARSVLLRCGFAHLDRVIQMGHAESVRAAIDNLLEPVAAHNPNLLLTALAVVWSDNLTIEPHLFETASHGGSTTALTASLEANGADDGLAPCAEDCLAHDLIWLLTPAKTSEVVRVSTCLADTADQTKQINGIPLLASQCSLLSLFSGLKSFCVHLVSEQRDLGSGYLAFTDDRLAESPATKPTPLMSPAQVVRVLKELIQNPPLNMAAVFSRHPNDNAATNLVAPTASEAHINATVLHSVLLHFFYAWNSVLGGLNTSCFSIPHVQSLLRDLAPLTNQSTNSGVSGNSPLLSPISVFLLTKIFNEIISALSNNDEKRDQKELQEICQRLLEANASIAGSGLDQGNWLRRTLRSPLSGRINDVADHPFGTLLKHRIAETIRASPIPTSRSDASITETGKVRSKLLPPGSSQEILKDRSERIESDLIVAYRENITAHSLQLLSEHMAVFLDVVYRSEEKDRVPSVLTNGIMSNILPFLKTRTASNARHFALASQVLATLSSYQFTRRAWRKEVFDMLMDANFFQMSPSALYSWCVLVDNLMTQDKNAFKEALTRLTVSQSSGLNIFSSKEAEYEQRSMYLKKLNFIVYTSEWDQYSRSVSEVLERVTDNLRAISGIVVPITTQVFLCTRVLISRISSASLASLWHIVIPELVSVFKNFADRLHGRKGPAPTAIALQQYPLSQLYLLLSACKLLATMLLLPENKAPQLFFHRWVFVAGLSLDNDNENQYSDEGENAAFTPYMTQIAMALAQIHGPSSVPRPASLPSVQSACYSLLALRHVSKFSQLEPFFYSLGSSGTSACDRREDLEGSQHLLNQILDAALFSDFLEPLRT</sequence>
<organism evidence="8">
    <name type="scientific">Schistocephalus solidus</name>
    <name type="common">Tapeworm</name>
    <dbReference type="NCBI Taxonomy" id="70667"/>
    <lineage>
        <taxon>Eukaryota</taxon>
        <taxon>Metazoa</taxon>
        <taxon>Spiralia</taxon>
        <taxon>Lophotrochozoa</taxon>
        <taxon>Platyhelminthes</taxon>
        <taxon>Cestoda</taxon>
        <taxon>Eucestoda</taxon>
        <taxon>Diphyllobothriidea</taxon>
        <taxon>Diphyllobothriidae</taxon>
        <taxon>Schistocephalus</taxon>
    </lineage>
</organism>
<evidence type="ECO:0000259" key="6">
    <source>
        <dbReference type="Pfam" id="PF24598"/>
    </source>
</evidence>
<evidence type="ECO:0000259" key="5">
    <source>
        <dbReference type="Pfam" id="PF04118"/>
    </source>
</evidence>
<evidence type="ECO:0000313" key="8">
    <source>
        <dbReference type="EMBL" id="JAP45481.1"/>
    </source>
</evidence>
<evidence type="ECO:0000256" key="1">
    <source>
        <dbReference type="ARBA" id="ARBA00022448"/>
    </source>
</evidence>
<evidence type="ECO:0000256" key="2">
    <source>
        <dbReference type="ARBA" id="ARBA00022927"/>
    </source>
</evidence>
<proteinExistence type="inferred from homology"/>
<feature type="compositionally biased region" description="Basic and acidic residues" evidence="4">
    <location>
        <begin position="1367"/>
        <end position="1382"/>
    </location>
</feature>
<dbReference type="Pfam" id="PF24598">
    <property type="entry name" value="DOP1_C"/>
    <property type="match status" value="1"/>
</dbReference>
<dbReference type="InterPro" id="IPR040314">
    <property type="entry name" value="DOP1"/>
</dbReference>
<feature type="non-terminal residue" evidence="8">
    <location>
        <position position="1"/>
    </location>
</feature>
<feature type="compositionally biased region" description="Low complexity" evidence="4">
    <location>
        <begin position="1588"/>
        <end position="1605"/>
    </location>
</feature>
<evidence type="ECO:0000256" key="3">
    <source>
        <dbReference type="ARBA" id="ARBA00046326"/>
    </source>
</evidence>
<protein>
    <submittedName>
        <fullName evidence="8">Protein dopey-1 homolog</fullName>
    </submittedName>
</protein>
<reference evidence="8" key="1">
    <citation type="submission" date="2016-01" db="EMBL/GenBank/DDBJ databases">
        <title>Reference transcriptome for the parasite Schistocephalus solidus: insights into the molecular evolution of parasitism.</title>
        <authorList>
            <person name="Hebert F.O."/>
            <person name="Grambauer S."/>
            <person name="Barber I."/>
            <person name="Landry C.R."/>
            <person name="Aubin-Horth N."/>
        </authorList>
    </citation>
    <scope>NUCLEOTIDE SEQUENCE</scope>
</reference>
<dbReference type="InterPro" id="IPR007249">
    <property type="entry name" value="DOP1_N"/>
</dbReference>
<dbReference type="InterPro" id="IPR056459">
    <property type="entry name" value="TPR_DOP1"/>
</dbReference>
<feature type="domain" description="DOP1-like TPR" evidence="7">
    <location>
        <begin position="1444"/>
        <end position="1692"/>
    </location>
</feature>
<dbReference type="PANTHER" id="PTHR14042">
    <property type="entry name" value="DOPEY-RELATED"/>
    <property type="match status" value="1"/>
</dbReference>
<dbReference type="Pfam" id="PF04118">
    <property type="entry name" value="Dopey_N"/>
    <property type="match status" value="1"/>
</dbReference>
<comment type="similarity">
    <text evidence="3">Belongs to the DOP1 family.</text>
</comment>
<dbReference type="GO" id="GO:0006895">
    <property type="term" value="P:Golgi to endosome transport"/>
    <property type="evidence" value="ECO:0007669"/>
    <property type="project" value="InterPro"/>
</dbReference>
<keyword evidence="2" id="KW-0653">Protein transport</keyword>
<feature type="compositionally biased region" description="Polar residues" evidence="4">
    <location>
        <begin position="2579"/>
        <end position="2588"/>
    </location>
</feature>
<feature type="region of interest" description="Disordered" evidence="4">
    <location>
        <begin position="1045"/>
        <end position="1067"/>
    </location>
</feature>
<feature type="region of interest" description="Disordered" evidence="4">
    <location>
        <begin position="2579"/>
        <end position="2602"/>
    </location>
</feature>
<evidence type="ECO:0000256" key="4">
    <source>
        <dbReference type="SAM" id="MobiDB-lite"/>
    </source>
</evidence>
<feature type="region of interest" description="Disordered" evidence="4">
    <location>
        <begin position="1586"/>
        <end position="1605"/>
    </location>
</feature>
<dbReference type="GO" id="GO:0005829">
    <property type="term" value="C:cytosol"/>
    <property type="evidence" value="ECO:0007669"/>
    <property type="project" value="GOC"/>
</dbReference>
<feature type="domain" description="DOP1-like C-terminal" evidence="6">
    <location>
        <begin position="2629"/>
        <end position="2984"/>
    </location>
</feature>
<feature type="region of interest" description="Disordered" evidence="4">
    <location>
        <begin position="1362"/>
        <end position="1382"/>
    </location>
</feature>
<name>A0A0X3P0H3_SCHSO</name>
<dbReference type="GO" id="GO:0005768">
    <property type="term" value="C:endosome"/>
    <property type="evidence" value="ECO:0007669"/>
    <property type="project" value="TreeGrafter"/>
</dbReference>
<feature type="compositionally biased region" description="Polar residues" evidence="4">
    <location>
        <begin position="1045"/>
        <end position="1062"/>
    </location>
</feature>
<dbReference type="PANTHER" id="PTHR14042:SF24">
    <property type="entry name" value="PROTEIN DOPEY-1 HOMOLOG"/>
    <property type="match status" value="1"/>
</dbReference>
<dbReference type="InterPro" id="IPR056457">
    <property type="entry name" value="DOP1_C"/>
</dbReference>
<keyword evidence="1" id="KW-0813">Transport</keyword>
<gene>
    <name evidence="8" type="primary">DOP1</name>
    <name evidence="8" type="ORF">TR127322</name>
</gene>
<feature type="compositionally biased region" description="Low complexity" evidence="4">
    <location>
        <begin position="1220"/>
        <end position="1230"/>
    </location>
</feature>
<dbReference type="GO" id="GO:0015031">
    <property type="term" value="P:protein transport"/>
    <property type="evidence" value="ECO:0007669"/>
    <property type="project" value="UniProtKB-KW"/>
</dbReference>
<accession>A0A0X3P0H3</accession>
<feature type="region of interest" description="Disordered" evidence="4">
    <location>
        <begin position="497"/>
        <end position="527"/>
    </location>
</feature>
<feature type="region of interest" description="Disordered" evidence="4">
    <location>
        <begin position="1206"/>
        <end position="1262"/>
    </location>
</feature>
<feature type="domain" description="DOP1 N-terminal" evidence="5">
    <location>
        <begin position="42"/>
        <end position="335"/>
    </location>
</feature>